<dbReference type="InterPro" id="IPR050153">
    <property type="entry name" value="Metal_Ion_Import_ABC"/>
</dbReference>
<dbReference type="Pfam" id="PF00005">
    <property type="entry name" value="ABC_tran"/>
    <property type="match status" value="1"/>
</dbReference>
<evidence type="ECO:0000256" key="1">
    <source>
        <dbReference type="ARBA" id="ARBA00005417"/>
    </source>
</evidence>
<dbReference type="GO" id="GO:0005524">
    <property type="term" value="F:ATP binding"/>
    <property type="evidence" value="ECO:0007669"/>
    <property type="project" value="UniProtKB-KW"/>
</dbReference>
<dbReference type="PANTHER" id="PTHR42734">
    <property type="entry name" value="METAL TRANSPORT SYSTEM ATP-BINDING PROTEIN TM_0124-RELATED"/>
    <property type="match status" value="1"/>
</dbReference>
<dbReference type="SUPFAM" id="SSF52540">
    <property type="entry name" value="P-loop containing nucleoside triphosphate hydrolases"/>
    <property type="match status" value="1"/>
</dbReference>
<comment type="caution">
    <text evidence="6">The sequence shown here is derived from an EMBL/GenBank/DDBJ whole genome shotgun (WGS) entry which is preliminary data.</text>
</comment>
<dbReference type="GO" id="GO:0016887">
    <property type="term" value="F:ATP hydrolysis activity"/>
    <property type="evidence" value="ECO:0007669"/>
    <property type="project" value="InterPro"/>
</dbReference>
<evidence type="ECO:0000256" key="4">
    <source>
        <dbReference type="ARBA" id="ARBA00022840"/>
    </source>
</evidence>
<keyword evidence="2" id="KW-0813">Transport</keyword>
<gene>
    <name evidence="6" type="ORF">EJK17_04565</name>
</gene>
<keyword evidence="7" id="KW-1185">Reference proteome</keyword>
<dbReference type="AlphaFoldDB" id="A0A437SVN0"/>
<evidence type="ECO:0000313" key="6">
    <source>
        <dbReference type="EMBL" id="RVU70981.1"/>
    </source>
</evidence>
<dbReference type="PROSITE" id="PS50893">
    <property type="entry name" value="ABC_TRANSPORTER_2"/>
    <property type="match status" value="1"/>
</dbReference>
<dbReference type="SMART" id="SM00382">
    <property type="entry name" value="AAA"/>
    <property type="match status" value="1"/>
</dbReference>
<comment type="similarity">
    <text evidence="1">Belongs to the ABC transporter superfamily.</text>
</comment>
<keyword evidence="3" id="KW-0547">Nucleotide-binding</keyword>
<dbReference type="PANTHER" id="PTHR42734:SF6">
    <property type="entry name" value="MOLYBDATE IMPORT ATP-BINDING PROTEIN MOLC"/>
    <property type="match status" value="1"/>
</dbReference>
<dbReference type="Gene3D" id="3.40.50.300">
    <property type="entry name" value="P-loop containing nucleotide triphosphate hydrolases"/>
    <property type="match status" value="1"/>
</dbReference>
<dbReference type="EMBL" id="RXIA01000010">
    <property type="protein sequence ID" value="RVU70981.1"/>
    <property type="molecule type" value="Genomic_DNA"/>
</dbReference>
<dbReference type="Proteomes" id="UP000288291">
    <property type="component" value="Unassembled WGS sequence"/>
</dbReference>
<dbReference type="RefSeq" id="WP_103662467.1">
    <property type="nucleotide sequence ID" value="NZ_ML136878.1"/>
</dbReference>
<sequence>MALLTTNNLSFTYQKQIVLKNINLSINAGSILTILGPNGVGKSTLLSCLVAQLPLAKQTIYLDGQDLTSLKHSAITKKIAFMPQKYQITNSLTVMDFITTARVAYLKFYQIPTKKDEALAAQVLKKLNIYSLRNCFVNTLSGGQMQLVALAKALVQEPKLLILDEPLAALDFGYQQLILKKLKDLASQGMAIMITTHTPNHALFLNDQVGLLYPDHQFLIGNCAEIMTTANLEQLYHCQLKVFTTPELDYPLCEFL</sequence>
<evidence type="ECO:0000313" key="7">
    <source>
        <dbReference type="Proteomes" id="UP000288291"/>
    </source>
</evidence>
<protein>
    <submittedName>
        <fullName evidence="6">ABC transporter ATP-binding protein</fullName>
    </submittedName>
</protein>
<reference evidence="6 7" key="1">
    <citation type="submission" date="2018-12" db="EMBL/GenBank/DDBJ databases">
        <authorList>
            <person name="Meng J."/>
        </authorList>
    </citation>
    <scope>NUCLEOTIDE SEQUENCE [LARGE SCALE GENOMIC DNA]</scope>
    <source>
        <strain evidence="6 7">HT111-2</strain>
    </source>
</reference>
<evidence type="ECO:0000256" key="2">
    <source>
        <dbReference type="ARBA" id="ARBA00022448"/>
    </source>
</evidence>
<dbReference type="PROSITE" id="PS00211">
    <property type="entry name" value="ABC_TRANSPORTER_1"/>
    <property type="match status" value="1"/>
</dbReference>
<dbReference type="FunFam" id="3.40.50.300:FF:000134">
    <property type="entry name" value="Iron-enterobactin ABC transporter ATP-binding protein"/>
    <property type="match status" value="1"/>
</dbReference>
<dbReference type="CDD" id="cd03214">
    <property type="entry name" value="ABC_Iron-Siderophores_B12_Hemin"/>
    <property type="match status" value="1"/>
</dbReference>
<accession>A0A437SVN0</accession>
<keyword evidence="4 6" id="KW-0067">ATP-binding</keyword>
<dbReference type="InterPro" id="IPR027417">
    <property type="entry name" value="P-loop_NTPase"/>
</dbReference>
<name>A0A437SVN0_9LACO</name>
<feature type="domain" description="ABC transporter" evidence="5">
    <location>
        <begin position="4"/>
        <end position="239"/>
    </location>
</feature>
<dbReference type="InterPro" id="IPR003439">
    <property type="entry name" value="ABC_transporter-like_ATP-bd"/>
</dbReference>
<evidence type="ECO:0000256" key="3">
    <source>
        <dbReference type="ARBA" id="ARBA00022741"/>
    </source>
</evidence>
<dbReference type="InterPro" id="IPR017871">
    <property type="entry name" value="ABC_transporter-like_CS"/>
</dbReference>
<evidence type="ECO:0000259" key="5">
    <source>
        <dbReference type="PROSITE" id="PS50893"/>
    </source>
</evidence>
<dbReference type="InterPro" id="IPR003593">
    <property type="entry name" value="AAA+_ATPase"/>
</dbReference>
<proteinExistence type="inferred from homology"/>
<organism evidence="6 7">
    <name type="scientific">Lactobacillus xujianguonis</name>
    <dbReference type="NCBI Taxonomy" id="2495899"/>
    <lineage>
        <taxon>Bacteria</taxon>
        <taxon>Bacillati</taxon>
        <taxon>Bacillota</taxon>
        <taxon>Bacilli</taxon>
        <taxon>Lactobacillales</taxon>
        <taxon>Lactobacillaceae</taxon>
        <taxon>Lactobacillus</taxon>
    </lineage>
</organism>